<keyword evidence="5" id="KW-1185">Reference proteome</keyword>
<feature type="compositionally biased region" description="Low complexity" evidence="3">
    <location>
        <begin position="136"/>
        <end position="146"/>
    </location>
</feature>
<reference evidence="4" key="1">
    <citation type="submission" date="2020-05" db="EMBL/GenBank/DDBJ databases">
        <title>WGS assembly of Panicum virgatum.</title>
        <authorList>
            <person name="Lovell J.T."/>
            <person name="Jenkins J."/>
            <person name="Shu S."/>
            <person name="Juenger T.E."/>
            <person name="Schmutz J."/>
        </authorList>
    </citation>
    <scope>NUCLEOTIDE SEQUENCE</scope>
    <source>
        <strain evidence="4">AP13</strain>
    </source>
</reference>
<keyword evidence="1" id="KW-0547">Nucleotide-binding</keyword>
<evidence type="ECO:0000256" key="1">
    <source>
        <dbReference type="ARBA" id="ARBA00022741"/>
    </source>
</evidence>
<dbReference type="PRINTS" id="PR00301">
    <property type="entry name" value="HEATSHOCK70"/>
</dbReference>
<dbReference type="GO" id="GO:0140662">
    <property type="term" value="F:ATP-dependent protein folding chaperone"/>
    <property type="evidence" value="ECO:0007669"/>
    <property type="project" value="InterPro"/>
</dbReference>
<protein>
    <submittedName>
        <fullName evidence="4">Uncharacterized protein</fullName>
    </submittedName>
</protein>
<evidence type="ECO:0000313" key="4">
    <source>
        <dbReference type="EMBL" id="KAG2613311.1"/>
    </source>
</evidence>
<evidence type="ECO:0000256" key="3">
    <source>
        <dbReference type="SAM" id="MobiDB-lite"/>
    </source>
</evidence>
<dbReference type="InterPro" id="IPR018181">
    <property type="entry name" value="Heat_shock_70_CS"/>
</dbReference>
<dbReference type="AlphaFoldDB" id="A0A8T0TMU6"/>
<proteinExistence type="predicted"/>
<organism evidence="4 5">
    <name type="scientific">Panicum virgatum</name>
    <name type="common">Blackwell switchgrass</name>
    <dbReference type="NCBI Taxonomy" id="38727"/>
    <lineage>
        <taxon>Eukaryota</taxon>
        <taxon>Viridiplantae</taxon>
        <taxon>Streptophyta</taxon>
        <taxon>Embryophyta</taxon>
        <taxon>Tracheophyta</taxon>
        <taxon>Spermatophyta</taxon>
        <taxon>Magnoliopsida</taxon>
        <taxon>Liliopsida</taxon>
        <taxon>Poales</taxon>
        <taxon>Poaceae</taxon>
        <taxon>PACMAD clade</taxon>
        <taxon>Panicoideae</taxon>
        <taxon>Panicodae</taxon>
        <taxon>Paniceae</taxon>
        <taxon>Panicinae</taxon>
        <taxon>Panicum</taxon>
        <taxon>Panicum sect. Hiantes</taxon>
    </lineage>
</organism>
<feature type="region of interest" description="Disordered" evidence="3">
    <location>
        <begin position="75"/>
        <end position="157"/>
    </location>
</feature>
<keyword evidence="2" id="KW-0067">ATP-binding</keyword>
<accession>A0A8T0TMU6</accession>
<dbReference type="PROSITE" id="PS01036">
    <property type="entry name" value="HSP70_3"/>
    <property type="match status" value="1"/>
</dbReference>
<comment type="caution">
    <text evidence="4">The sequence shown here is derived from an EMBL/GenBank/DDBJ whole genome shotgun (WGS) entry which is preliminary data.</text>
</comment>
<sequence>MAIAPSAPPKNLEPVSPWLPPLLEKSRASAPELSSFLSLGWDPWRRRGSCSPHLDPALMDPSLVGWDLLGNDRSDNRPLPALTWPAARTSGSRGRVAARFGRPRLGPPRPRRCSNRPAAPRTSSRRRSDPSRRPSRTPSSRRPTSTEIGLSGGSTKIPKVPELLTELFDGKELNKRINADEAVAYGAAVQGSIISGEGGADQQGQDDQQRLLARPTAVLDSAVCAWTRWRSVPGPAPVASAGGLYGSCSTAMQPRGSPPSSTCMYVRDATHNICVWRFVILHKFMSNQLHWSYAIFFTSAVFIFHW</sequence>
<dbReference type="PANTHER" id="PTHR19375">
    <property type="entry name" value="HEAT SHOCK PROTEIN 70KDA"/>
    <property type="match status" value="1"/>
</dbReference>
<dbReference type="EMBL" id="CM029043">
    <property type="protein sequence ID" value="KAG2613311.1"/>
    <property type="molecule type" value="Genomic_DNA"/>
</dbReference>
<evidence type="ECO:0000313" key="5">
    <source>
        <dbReference type="Proteomes" id="UP000823388"/>
    </source>
</evidence>
<dbReference type="Gene3D" id="3.30.420.40">
    <property type="match status" value="2"/>
</dbReference>
<dbReference type="GO" id="GO:0005524">
    <property type="term" value="F:ATP binding"/>
    <property type="evidence" value="ECO:0007669"/>
    <property type="project" value="UniProtKB-KW"/>
</dbReference>
<gene>
    <name evidence="4" type="ORF">PVAP13_4KG341476</name>
</gene>
<dbReference type="Pfam" id="PF00012">
    <property type="entry name" value="HSP70"/>
    <property type="match status" value="1"/>
</dbReference>
<evidence type="ECO:0000256" key="2">
    <source>
        <dbReference type="ARBA" id="ARBA00022840"/>
    </source>
</evidence>
<dbReference type="InterPro" id="IPR043129">
    <property type="entry name" value="ATPase_NBD"/>
</dbReference>
<dbReference type="Proteomes" id="UP000823388">
    <property type="component" value="Chromosome 4K"/>
</dbReference>
<dbReference type="SUPFAM" id="SSF53067">
    <property type="entry name" value="Actin-like ATPase domain"/>
    <property type="match status" value="1"/>
</dbReference>
<dbReference type="InterPro" id="IPR013126">
    <property type="entry name" value="Hsp_70_fam"/>
</dbReference>
<name>A0A8T0TMU6_PANVG</name>